<dbReference type="PANTHER" id="PTHR24023:SF1095">
    <property type="entry name" value="EGF-LIKE DOMAIN-CONTAINING PROTEIN"/>
    <property type="match status" value="1"/>
</dbReference>
<gene>
    <name evidence="2" type="ORF">S420910_243</name>
</gene>
<feature type="region of interest" description="Disordered" evidence="1">
    <location>
        <begin position="254"/>
        <end position="441"/>
    </location>
</feature>
<dbReference type="PANTHER" id="PTHR24023">
    <property type="entry name" value="COLLAGEN ALPHA"/>
    <property type="match status" value="1"/>
</dbReference>
<evidence type="ECO:0000313" key="2">
    <source>
        <dbReference type="EMBL" id="AOV62430.1"/>
    </source>
</evidence>
<dbReference type="Proteomes" id="UP000226384">
    <property type="component" value="Segment"/>
</dbReference>
<name>A0A1D8KUT1_9CAUD</name>
<feature type="compositionally biased region" description="Low complexity" evidence="1">
    <location>
        <begin position="335"/>
        <end position="347"/>
    </location>
</feature>
<feature type="compositionally biased region" description="Low complexity" evidence="1">
    <location>
        <begin position="367"/>
        <end position="379"/>
    </location>
</feature>
<dbReference type="GO" id="GO:0031012">
    <property type="term" value="C:extracellular matrix"/>
    <property type="evidence" value="ECO:0007669"/>
    <property type="project" value="TreeGrafter"/>
</dbReference>
<dbReference type="GO" id="GO:0005615">
    <property type="term" value="C:extracellular space"/>
    <property type="evidence" value="ECO:0007669"/>
    <property type="project" value="TreeGrafter"/>
</dbReference>
<proteinExistence type="predicted"/>
<evidence type="ECO:0008006" key="4">
    <source>
        <dbReference type="Google" id="ProtNLM"/>
    </source>
</evidence>
<dbReference type="EMBL" id="KU686213">
    <property type="protein sequence ID" value="AOV62430.1"/>
    <property type="molecule type" value="Genomic_DNA"/>
</dbReference>
<evidence type="ECO:0000256" key="1">
    <source>
        <dbReference type="SAM" id="MobiDB-lite"/>
    </source>
</evidence>
<dbReference type="InterPro" id="IPR050149">
    <property type="entry name" value="Collagen_superfamily"/>
</dbReference>
<dbReference type="GO" id="GO:0030198">
    <property type="term" value="P:extracellular matrix organization"/>
    <property type="evidence" value="ECO:0007669"/>
    <property type="project" value="TreeGrafter"/>
</dbReference>
<sequence length="1044" mass="102663">MAYKINGVIRLADNGDANLGLVTATNINSTGVATATEFDGKVSKKAITEQTEGDDSNVTGADELLIYDQQTDSLLRVSVDDFISASGIGTLVNDFNHIDSDSLVVTGLSTIGGVEIGAGIITASAGVGVVTFYGDGSNLEGVITTPSIVSTTEPTTRPNGDDLEQGDLWFSSAAGEGQLRQYTYYNGAWIDSNPMNGGTSVYAAVAGVSTNVNGTGIVTASQGNFSGIVTAGSFIGDGSGLTGLGDLTGATGATGADSIVPGPQGSTGATGPKGDQGDAVIGATGSTGPQGDIGASGATGPKGDQGDAVIGATGATGEVGPDGASGATGPKGDQGDAIIGATGATGDQGDEGPVGASGATGPKGDQGDAIIGATGATGDQGDEGPVGASGATGPKGDQGDAVIGATGPQGDIGASGATGPQGDIGASGATGPKGDPGSAGVSATLTAGTYLSGDSYNGSTSRTWTVDATSSNTASKVVARDASGNSSFKKITVDTDSDTDGQVAAHFYGANGSTNRGLEVRLSSAGSIDNAKVILDAKQAADGELWIATRGVERAAFDSGSFKMGANVGTSPEVLINSSGDATFAGDITAASFSGDGSGLTNLPGGGSPGDPSAASADKLTTSRTLWGQSFDGTANVSGNLTGVTNITLSGTVDGRNVLDDGQAGDNLITLSGVARDATNLGTFTGATISDNDTIKGALQDLETALESTPGSPSGPTGGEADSLLLAARNSTNATHYLTFATARTGQQSQYTDTGLTYNPSTNTLSATFSGNGSSLTSLNASNLGSGTIPNDRFPAVLPTVSGENLTNLPGSGSPGAPGAATIAVTDESSDTENFLVFTNDAVGNELPKTGSNLTFNASTGRLTATSFSGNGSSLTSLNASNLSSGTIPNDRFPAILPVADGSNLTNISRSDVSTSVQVITNNTANETVFITFSDGQSGTQRIETDVDLTYNPSTNTLSATFSGNGSNLTNLTSGNLVGALPAIDGSSLTGINAAKDGIFYENGTNVTQNYTITSGKNAMSAGPITINTGVTVTVPTGSEWTVV</sequence>
<feature type="region of interest" description="Disordered" evidence="1">
    <location>
        <begin position="599"/>
        <end position="619"/>
    </location>
</feature>
<organism evidence="2 3">
    <name type="scientific">Synechococcus phage S-CAM7</name>
    <dbReference type="NCBI Taxonomy" id="1883368"/>
    <lineage>
        <taxon>Viruses</taxon>
        <taxon>Duplodnaviria</taxon>
        <taxon>Heunggongvirae</taxon>
        <taxon>Uroviricota</taxon>
        <taxon>Caudoviricetes</taxon>
        <taxon>Pantevenvirales</taxon>
        <taxon>Kyanoviridae</taxon>
        <taxon>Mazuvirus</taxon>
        <taxon>Mazuvirus scam7</taxon>
    </lineage>
</organism>
<protein>
    <recommendedName>
        <fullName evidence="4">Tail fiber protein</fullName>
    </recommendedName>
</protein>
<reference evidence="2 3" key="1">
    <citation type="journal article" date="2016" name="Virology">
        <title>The genomic content and context of auxiliary metabolic genes in marine cyanomyoviruses.</title>
        <authorList>
            <person name="Crummett L.T."/>
            <person name="Puxty R.J."/>
            <person name="Weihe C."/>
            <person name="Marston M.F."/>
            <person name="Martiny J.B."/>
        </authorList>
    </citation>
    <scope>NUCLEOTIDE SEQUENCE [LARGE SCALE GENOMIC DNA]</scope>
    <source>
        <strain evidence="2">0910SB42</strain>
    </source>
</reference>
<dbReference type="GO" id="GO:0030020">
    <property type="term" value="F:extracellular matrix structural constituent conferring tensile strength"/>
    <property type="evidence" value="ECO:0007669"/>
    <property type="project" value="TreeGrafter"/>
</dbReference>
<evidence type="ECO:0000313" key="3">
    <source>
        <dbReference type="Proteomes" id="UP000226384"/>
    </source>
</evidence>
<accession>A0A1D8KUT1</accession>